<dbReference type="InterPro" id="IPR017972">
    <property type="entry name" value="Cyt_P450_CS"/>
</dbReference>
<dbReference type="GO" id="GO:0005506">
    <property type="term" value="F:iron ion binding"/>
    <property type="evidence" value="ECO:0007669"/>
    <property type="project" value="InterPro"/>
</dbReference>
<dbReference type="PRINTS" id="PR00465">
    <property type="entry name" value="EP450IV"/>
</dbReference>
<sequence length="522" mass="59570">MSFSYYEVAQEHVWKGGFYLALCVYAFSCAQSSGSFLTWSAIVGVFMAICFFQELALLFQRRHLPPGRYGLPLIRELLWFVIGNKMDFFAERKKKWGAIFNVSIPFTATILSEQEDLQWLFQMERKGFIKISWPATVVATLGPNAIANVFGEQHRRLRAFFQPWFSPAFVENYLGVIDVTVQEELKEWATLSSSSTLSSDVFKLFALRLFFAASFGKVDEQMLITFHDDFKTWLDGFISITGTVRVPGTRFDQAMAARERILTTIDHLIDQFEKENPEGSDLAENTVLGRCVYASGEDGLCPDRSQLKDGLLNIIFAGHDTTTGAMGSAIYHLAHQSVARDALLEEINNLFSKSTGLDMEKLKSAPVLNAIIWETMRVDPPVLAGPRRTEQELVYKNFRFPMNSLIFYSISLAATDPNAYEHRPLEFDFRRFLPKDHKLYDPTIWNHKESRDIVDPAQGRANYPIFGGGSRICLGKHFALLELRVFLVRLFQNYELSVENGTKAWLPINTWNVNFQLLKKTT</sequence>
<dbReference type="PANTHER" id="PTHR24286">
    <property type="entry name" value="CYTOCHROME P450 26"/>
    <property type="match status" value="1"/>
</dbReference>
<comment type="similarity">
    <text evidence="1 8">Belongs to the cytochrome P450 family.</text>
</comment>
<dbReference type="OrthoDB" id="40050at2759"/>
<reference evidence="10 11" key="1">
    <citation type="journal article" date="2015" name="Plant Cell">
        <title>Oil accumulation by the oleaginous diatom Fistulifera solaris as revealed by the genome and transcriptome.</title>
        <authorList>
            <person name="Tanaka T."/>
            <person name="Maeda Y."/>
            <person name="Veluchamy A."/>
            <person name="Tanaka M."/>
            <person name="Abida H."/>
            <person name="Marechal E."/>
            <person name="Bowler C."/>
            <person name="Muto M."/>
            <person name="Sunaga Y."/>
            <person name="Tanaka M."/>
            <person name="Yoshino T."/>
            <person name="Taniguchi T."/>
            <person name="Fukuda Y."/>
            <person name="Nemoto M."/>
            <person name="Matsumoto M."/>
            <person name="Wong P.S."/>
            <person name="Aburatani S."/>
            <person name="Fujibuchi W."/>
        </authorList>
    </citation>
    <scope>NUCLEOTIDE SEQUENCE [LARGE SCALE GENOMIC DNA]</scope>
    <source>
        <strain evidence="10 11">JPCC DA0580</strain>
    </source>
</reference>
<keyword evidence="5 7" id="KW-0408">Iron</keyword>
<dbReference type="InParanoid" id="A0A1Z5KMR0"/>
<evidence type="ECO:0000256" key="9">
    <source>
        <dbReference type="SAM" id="Phobius"/>
    </source>
</evidence>
<dbReference type="GO" id="GO:0020037">
    <property type="term" value="F:heme binding"/>
    <property type="evidence" value="ECO:0007669"/>
    <property type="project" value="InterPro"/>
</dbReference>
<dbReference type="Gene3D" id="1.10.630.10">
    <property type="entry name" value="Cytochrome P450"/>
    <property type="match status" value="1"/>
</dbReference>
<dbReference type="Proteomes" id="UP000198406">
    <property type="component" value="Unassembled WGS sequence"/>
</dbReference>
<dbReference type="EMBL" id="BDSP01000259">
    <property type="protein sequence ID" value="GAX27579.1"/>
    <property type="molecule type" value="Genomic_DNA"/>
</dbReference>
<dbReference type="GO" id="GO:0016705">
    <property type="term" value="F:oxidoreductase activity, acting on paired donors, with incorporation or reduction of molecular oxygen"/>
    <property type="evidence" value="ECO:0007669"/>
    <property type="project" value="InterPro"/>
</dbReference>
<evidence type="ECO:0000256" key="7">
    <source>
        <dbReference type="PIRSR" id="PIRSR602403-1"/>
    </source>
</evidence>
<keyword evidence="6 8" id="KW-0503">Monooxygenase</keyword>
<dbReference type="InterPro" id="IPR002403">
    <property type="entry name" value="Cyt_P450_E_grp-IV"/>
</dbReference>
<keyword evidence="9" id="KW-0812">Transmembrane</keyword>
<evidence type="ECO:0000313" key="10">
    <source>
        <dbReference type="EMBL" id="GAX27579.1"/>
    </source>
</evidence>
<evidence type="ECO:0000256" key="5">
    <source>
        <dbReference type="ARBA" id="ARBA00023004"/>
    </source>
</evidence>
<proteinExistence type="inferred from homology"/>
<dbReference type="InterPro" id="IPR036396">
    <property type="entry name" value="Cyt_P450_sf"/>
</dbReference>
<keyword evidence="9" id="KW-0472">Membrane</keyword>
<evidence type="ECO:0000256" key="3">
    <source>
        <dbReference type="ARBA" id="ARBA00022723"/>
    </source>
</evidence>
<organism evidence="10 11">
    <name type="scientific">Fistulifera solaris</name>
    <name type="common">Oleaginous diatom</name>
    <dbReference type="NCBI Taxonomy" id="1519565"/>
    <lineage>
        <taxon>Eukaryota</taxon>
        <taxon>Sar</taxon>
        <taxon>Stramenopiles</taxon>
        <taxon>Ochrophyta</taxon>
        <taxon>Bacillariophyta</taxon>
        <taxon>Bacillariophyceae</taxon>
        <taxon>Bacillariophycidae</taxon>
        <taxon>Naviculales</taxon>
        <taxon>Naviculaceae</taxon>
        <taxon>Fistulifera</taxon>
    </lineage>
</organism>
<keyword evidence="2 7" id="KW-0349">Heme</keyword>
<protein>
    <recommendedName>
        <fullName evidence="12">Cytochrome P450</fullName>
    </recommendedName>
</protein>
<evidence type="ECO:0000256" key="6">
    <source>
        <dbReference type="ARBA" id="ARBA00023033"/>
    </source>
</evidence>
<gene>
    <name evidence="10" type="ORF">FisN_13Hu333</name>
</gene>
<comment type="cofactor">
    <cofactor evidence="7">
        <name>heme</name>
        <dbReference type="ChEBI" id="CHEBI:30413"/>
    </cofactor>
</comment>
<dbReference type="PANTHER" id="PTHR24286:SF384">
    <property type="entry name" value="P450, PUTATIVE (EUROFUNG)-RELATED"/>
    <property type="match status" value="1"/>
</dbReference>
<evidence type="ECO:0000256" key="8">
    <source>
        <dbReference type="RuleBase" id="RU000461"/>
    </source>
</evidence>
<feature type="binding site" description="axial binding residue" evidence="7">
    <location>
        <position position="473"/>
    </location>
    <ligand>
        <name>heme</name>
        <dbReference type="ChEBI" id="CHEBI:30413"/>
    </ligand>
    <ligandPart>
        <name>Fe</name>
        <dbReference type="ChEBI" id="CHEBI:18248"/>
    </ligandPart>
</feature>
<keyword evidence="3 7" id="KW-0479">Metal-binding</keyword>
<feature type="transmembrane region" description="Helical" evidence="9">
    <location>
        <begin position="36"/>
        <end position="59"/>
    </location>
</feature>
<evidence type="ECO:0000313" key="11">
    <source>
        <dbReference type="Proteomes" id="UP000198406"/>
    </source>
</evidence>
<dbReference type="PROSITE" id="PS00086">
    <property type="entry name" value="CYTOCHROME_P450"/>
    <property type="match status" value="1"/>
</dbReference>
<dbReference type="AlphaFoldDB" id="A0A1Z5KMR0"/>
<keyword evidence="9" id="KW-1133">Transmembrane helix</keyword>
<evidence type="ECO:0000256" key="4">
    <source>
        <dbReference type="ARBA" id="ARBA00023002"/>
    </source>
</evidence>
<dbReference type="Pfam" id="PF00067">
    <property type="entry name" value="p450"/>
    <property type="match status" value="1"/>
</dbReference>
<dbReference type="SUPFAM" id="SSF48264">
    <property type="entry name" value="Cytochrome P450"/>
    <property type="match status" value="1"/>
</dbReference>
<dbReference type="GO" id="GO:0004497">
    <property type="term" value="F:monooxygenase activity"/>
    <property type="evidence" value="ECO:0007669"/>
    <property type="project" value="UniProtKB-KW"/>
</dbReference>
<dbReference type="InterPro" id="IPR001128">
    <property type="entry name" value="Cyt_P450"/>
</dbReference>
<comment type="caution">
    <text evidence="10">The sequence shown here is derived from an EMBL/GenBank/DDBJ whole genome shotgun (WGS) entry which is preliminary data.</text>
</comment>
<keyword evidence="4 8" id="KW-0560">Oxidoreductase</keyword>
<keyword evidence="11" id="KW-1185">Reference proteome</keyword>
<name>A0A1Z5KMR0_FISSO</name>
<evidence type="ECO:0000256" key="2">
    <source>
        <dbReference type="ARBA" id="ARBA00022617"/>
    </source>
</evidence>
<evidence type="ECO:0008006" key="12">
    <source>
        <dbReference type="Google" id="ProtNLM"/>
    </source>
</evidence>
<accession>A0A1Z5KMR0</accession>
<evidence type="ECO:0000256" key="1">
    <source>
        <dbReference type="ARBA" id="ARBA00010617"/>
    </source>
</evidence>
<dbReference type="GO" id="GO:0016125">
    <property type="term" value="P:sterol metabolic process"/>
    <property type="evidence" value="ECO:0007669"/>
    <property type="project" value="TreeGrafter"/>
</dbReference>
<dbReference type="PRINTS" id="PR00385">
    <property type="entry name" value="P450"/>
</dbReference>